<feature type="compositionally biased region" description="Acidic residues" evidence="3">
    <location>
        <begin position="764"/>
        <end position="773"/>
    </location>
</feature>
<dbReference type="AlphaFoldDB" id="A0A1J4KFY7"/>
<dbReference type="InterPro" id="IPR043129">
    <property type="entry name" value="ATPase_NBD"/>
</dbReference>
<dbReference type="RefSeq" id="XP_068363074.1">
    <property type="nucleotide sequence ID" value="XM_068501721.1"/>
</dbReference>
<keyword evidence="5" id="KW-1185">Reference proteome</keyword>
<dbReference type="Pfam" id="PF00012">
    <property type="entry name" value="HSP70"/>
    <property type="match status" value="1"/>
</dbReference>
<dbReference type="PRINTS" id="PR00301">
    <property type="entry name" value="HEATSHOCK70"/>
</dbReference>
<keyword evidence="1" id="KW-0547">Nucleotide-binding</keyword>
<dbReference type="Proteomes" id="UP000179807">
    <property type="component" value="Unassembled WGS sequence"/>
</dbReference>
<dbReference type="OrthoDB" id="434160at2759"/>
<dbReference type="GO" id="GO:0005829">
    <property type="term" value="C:cytosol"/>
    <property type="evidence" value="ECO:0007669"/>
    <property type="project" value="TreeGrafter"/>
</dbReference>
<dbReference type="EMBL" id="MLAK01000626">
    <property type="protein sequence ID" value="OHT09938.1"/>
    <property type="molecule type" value="Genomic_DNA"/>
</dbReference>
<dbReference type="Gene3D" id="3.30.30.30">
    <property type="match status" value="1"/>
</dbReference>
<dbReference type="SUPFAM" id="SSF53067">
    <property type="entry name" value="Actin-like ATPase domain"/>
    <property type="match status" value="2"/>
</dbReference>
<dbReference type="Gene3D" id="3.90.640.10">
    <property type="entry name" value="Actin, Chain A, domain 4"/>
    <property type="match status" value="1"/>
</dbReference>
<dbReference type="InterPro" id="IPR018181">
    <property type="entry name" value="Heat_shock_70_CS"/>
</dbReference>
<evidence type="ECO:0000313" key="5">
    <source>
        <dbReference type="Proteomes" id="UP000179807"/>
    </source>
</evidence>
<name>A0A1J4KFY7_9EUKA</name>
<dbReference type="Gene3D" id="3.30.420.40">
    <property type="match status" value="2"/>
</dbReference>
<protein>
    <submittedName>
        <fullName evidence="4">DnaK protein</fullName>
    </submittedName>
</protein>
<proteinExistence type="predicted"/>
<evidence type="ECO:0000256" key="1">
    <source>
        <dbReference type="ARBA" id="ARBA00022741"/>
    </source>
</evidence>
<keyword evidence="2" id="KW-0067">ATP-binding</keyword>
<feature type="region of interest" description="Disordered" evidence="3">
    <location>
        <begin position="764"/>
        <end position="786"/>
    </location>
</feature>
<feature type="compositionally biased region" description="Polar residues" evidence="3">
    <location>
        <begin position="905"/>
        <end position="919"/>
    </location>
</feature>
<organism evidence="4 5">
    <name type="scientific">Tritrichomonas foetus</name>
    <dbReference type="NCBI Taxonomy" id="1144522"/>
    <lineage>
        <taxon>Eukaryota</taxon>
        <taxon>Metamonada</taxon>
        <taxon>Parabasalia</taxon>
        <taxon>Tritrichomonadida</taxon>
        <taxon>Tritrichomonadidae</taxon>
        <taxon>Tritrichomonas</taxon>
    </lineage>
</organism>
<dbReference type="InterPro" id="IPR013126">
    <property type="entry name" value="Hsp_70_fam"/>
</dbReference>
<dbReference type="GeneID" id="94836425"/>
<reference evidence="4" key="1">
    <citation type="submission" date="2016-10" db="EMBL/GenBank/DDBJ databases">
        <authorList>
            <person name="Benchimol M."/>
            <person name="Almeida L.G."/>
            <person name="Vasconcelos A.T."/>
            <person name="Perreira-Neves A."/>
            <person name="Rosa I.A."/>
            <person name="Tasca T."/>
            <person name="Bogo M.R."/>
            <person name="de Souza W."/>
        </authorList>
    </citation>
    <scope>NUCLEOTIDE SEQUENCE [LARGE SCALE GENOMIC DNA]</scope>
    <source>
        <strain evidence="4">K</strain>
    </source>
</reference>
<feature type="compositionally biased region" description="Basic and acidic residues" evidence="3">
    <location>
        <begin position="894"/>
        <end position="903"/>
    </location>
</feature>
<gene>
    <name evidence="4" type="ORF">TRFO_21028</name>
</gene>
<accession>A0A1J4KFY7</accession>
<dbReference type="VEuPathDB" id="TrichDB:TRFO_21028"/>
<dbReference type="PANTHER" id="PTHR45639">
    <property type="entry name" value="HSC70CB, ISOFORM G-RELATED"/>
    <property type="match status" value="1"/>
</dbReference>
<dbReference type="PANTHER" id="PTHR45639:SF4">
    <property type="entry name" value="HSC70CB, ISOFORM G"/>
    <property type="match status" value="1"/>
</dbReference>
<evidence type="ECO:0000313" key="4">
    <source>
        <dbReference type="EMBL" id="OHT09938.1"/>
    </source>
</evidence>
<dbReference type="GO" id="GO:0005524">
    <property type="term" value="F:ATP binding"/>
    <property type="evidence" value="ECO:0007669"/>
    <property type="project" value="UniProtKB-KW"/>
</dbReference>
<comment type="caution">
    <text evidence="4">The sequence shown here is derived from an EMBL/GenBank/DDBJ whole genome shotgun (WGS) entry which is preliminary data.</text>
</comment>
<dbReference type="GO" id="GO:0005634">
    <property type="term" value="C:nucleus"/>
    <property type="evidence" value="ECO:0007669"/>
    <property type="project" value="TreeGrafter"/>
</dbReference>
<evidence type="ECO:0000256" key="3">
    <source>
        <dbReference type="SAM" id="MobiDB-lite"/>
    </source>
</evidence>
<dbReference type="GO" id="GO:0140662">
    <property type="term" value="F:ATP-dependent protein folding chaperone"/>
    <property type="evidence" value="ECO:0007669"/>
    <property type="project" value="InterPro"/>
</dbReference>
<dbReference type="FunFam" id="3.90.640.10:FF:000004">
    <property type="entry name" value="Heat shock 70 kDa protein 4"/>
    <property type="match status" value="1"/>
</dbReference>
<dbReference type="PROSITE" id="PS01036">
    <property type="entry name" value="HSP70_3"/>
    <property type="match status" value="1"/>
</dbReference>
<sequence>MNNKNPINVNTAAIDFGNQNCVLAIPSQHGIDIILNESSSRSTPTMVTYCENRRYAGEFAQHNQMQYIKSTITQIKRLISLNYESDERKLIEKSIPFKLVKLEDNKTGILIDEKQVLKIEQIIAYLFKSLMNTIQKSNPSVTQLVITASPWWDETQRRTILNAAKIANIKIAGLINSTTAAAISYAKIHSDRLPQNDQRVNIAFIDIGDSAMNIAIASMNQSLIEMKSTQSVNTIGGSEFTEPLVDFLLEKVKEKYNIDPRSNDRAMLRFRKETERIKKILSANSIVMFEIPSLMNDIDVSIPIKRDDYLQLIQPLLNSIPLALEKAIEKANIMKDNIFAVEILGGGSRLPAVKSKIKDFFDMDPLMSLDLDECFAIGAGYYASILDGNNIGLDVHDINPYYISILENSPEIKDDNEEQDIKETMPMELLKEFSSIPSSSKISITTHSNQFYITQNGQYIGELILDNIVSNGPISIEIAYSITKEGVFQIDDIKSIDSNDKIEFHYNSFFQLHEDDAKYYQSIEEAMMKKDIEELHIDNARNDLEGLIYASQNALSPDNIIIFDQNTIEEVKEKIIDVQNWFEENEFERMDLEIYESKVKTLRDLLAPYNENQKILQKNREYLNRIQKEVLDLLQSLKNDQIRNTLPQSIELQHEMEQLASEIENTLKLPVQDLLIFSSEKMDEKMNKLKDKVAAVMEINIPKPTRIKKRVRKTKPRRRQRLMNDDLWAPFSMFGDTWDNPWRNNMWQKPYSKKYDSNSEDNEYEYEYEETEENSLNNQKKEQNKRNEIEQLQLQRQKEEEERRRKAAIEAEKQRYEAEKRRRAEIEAFERKKREEERKKVILEAEKQRIENEKRRKAAIEAAEKKRREEEEKLQEKIRLEAEKRKKAQELQELRTKEAERKARQQSVNDPWVSNTWGSSWGDPWGFDMKPQRRPTNTHGLFSPWAL</sequence>
<feature type="region of interest" description="Disordered" evidence="3">
    <location>
        <begin position="928"/>
        <end position="947"/>
    </location>
</feature>
<evidence type="ECO:0000256" key="2">
    <source>
        <dbReference type="ARBA" id="ARBA00022840"/>
    </source>
</evidence>
<feature type="region of interest" description="Disordered" evidence="3">
    <location>
        <begin position="894"/>
        <end position="923"/>
    </location>
</feature>